<protein>
    <recommendedName>
        <fullName evidence="9">C2H2-type domain-containing protein</fullName>
    </recommendedName>
</protein>
<keyword evidence="5" id="KW-0862">Zinc</keyword>
<keyword evidence="3" id="KW-0677">Repeat</keyword>
<reference evidence="10 11" key="1">
    <citation type="journal article" date="2023" name="G3 (Bethesda)">
        <title>A chromosome-level genome assembly of Zasmidium syzygii isolated from banana leaves.</title>
        <authorList>
            <person name="van Westerhoven A.C."/>
            <person name="Mehrabi R."/>
            <person name="Talebi R."/>
            <person name="Steentjes M.B.F."/>
            <person name="Corcolon B."/>
            <person name="Chong P.A."/>
            <person name="Kema G.H.J."/>
            <person name="Seidl M.F."/>
        </authorList>
    </citation>
    <scope>NUCLEOTIDE SEQUENCE [LARGE SCALE GENOMIC DNA]</scope>
    <source>
        <strain evidence="10 11">P124</strain>
    </source>
</reference>
<dbReference type="InterPro" id="IPR050888">
    <property type="entry name" value="ZnF_C2H2-type_TF"/>
</dbReference>
<dbReference type="EMBL" id="JAXOVC010000004">
    <property type="protein sequence ID" value="KAK4502303.1"/>
    <property type="molecule type" value="Genomic_DNA"/>
</dbReference>
<keyword evidence="2" id="KW-0479">Metal-binding</keyword>
<keyword evidence="4 7" id="KW-0863">Zinc-finger</keyword>
<dbReference type="SMART" id="SM00355">
    <property type="entry name" value="ZnF_C2H2"/>
    <property type="match status" value="3"/>
</dbReference>
<comment type="subcellular location">
    <subcellularLocation>
        <location evidence="1">Nucleus</location>
    </subcellularLocation>
</comment>
<dbReference type="Gene3D" id="3.30.160.60">
    <property type="entry name" value="Classic Zinc Finger"/>
    <property type="match status" value="2"/>
</dbReference>
<organism evidence="10 11">
    <name type="scientific">Zasmidium cellare</name>
    <name type="common">Wine cellar mold</name>
    <name type="synonym">Racodium cellare</name>
    <dbReference type="NCBI Taxonomy" id="395010"/>
    <lineage>
        <taxon>Eukaryota</taxon>
        <taxon>Fungi</taxon>
        <taxon>Dikarya</taxon>
        <taxon>Ascomycota</taxon>
        <taxon>Pezizomycotina</taxon>
        <taxon>Dothideomycetes</taxon>
        <taxon>Dothideomycetidae</taxon>
        <taxon>Mycosphaerellales</taxon>
        <taxon>Mycosphaerellaceae</taxon>
        <taxon>Zasmidium</taxon>
    </lineage>
</organism>
<feature type="region of interest" description="Disordered" evidence="8">
    <location>
        <begin position="103"/>
        <end position="145"/>
    </location>
</feature>
<evidence type="ECO:0000313" key="10">
    <source>
        <dbReference type="EMBL" id="KAK4502303.1"/>
    </source>
</evidence>
<keyword evidence="6" id="KW-0539">Nucleus</keyword>
<evidence type="ECO:0000256" key="1">
    <source>
        <dbReference type="ARBA" id="ARBA00004123"/>
    </source>
</evidence>
<evidence type="ECO:0000259" key="9">
    <source>
        <dbReference type="PROSITE" id="PS50157"/>
    </source>
</evidence>
<evidence type="ECO:0000256" key="5">
    <source>
        <dbReference type="ARBA" id="ARBA00022833"/>
    </source>
</evidence>
<evidence type="ECO:0000256" key="7">
    <source>
        <dbReference type="PROSITE-ProRule" id="PRU00042"/>
    </source>
</evidence>
<feature type="domain" description="C2H2-type" evidence="9">
    <location>
        <begin position="204"/>
        <end position="232"/>
    </location>
</feature>
<evidence type="ECO:0000256" key="8">
    <source>
        <dbReference type="SAM" id="MobiDB-lite"/>
    </source>
</evidence>
<dbReference type="PANTHER" id="PTHR24406">
    <property type="entry name" value="TRANSCRIPTIONAL REPRESSOR CTCFL-RELATED"/>
    <property type="match status" value="1"/>
</dbReference>
<dbReference type="PROSITE" id="PS00028">
    <property type="entry name" value="ZINC_FINGER_C2H2_1"/>
    <property type="match status" value="1"/>
</dbReference>
<evidence type="ECO:0000313" key="11">
    <source>
        <dbReference type="Proteomes" id="UP001305779"/>
    </source>
</evidence>
<comment type="caution">
    <text evidence="10">The sequence shown here is derived from an EMBL/GenBank/DDBJ whole genome shotgun (WGS) entry which is preliminary data.</text>
</comment>
<gene>
    <name evidence="10" type="ORF">PRZ48_005728</name>
</gene>
<evidence type="ECO:0000256" key="3">
    <source>
        <dbReference type="ARBA" id="ARBA00022737"/>
    </source>
</evidence>
<dbReference type="Proteomes" id="UP001305779">
    <property type="component" value="Unassembled WGS sequence"/>
</dbReference>
<accession>A0ABR0EMF0</accession>
<evidence type="ECO:0000256" key="4">
    <source>
        <dbReference type="ARBA" id="ARBA00022771"/>
    </source>
</evidence>
<name>A0ABR0EMF0_ZASCE</name>
<keyword evidence="11" id="KW-1185">Reference proteome</keyword>
<dbReference type="InterPro" id="IPR013087">
    <property type="entry name" value="Znf_C2H2_type"/>
</dbReference>
<evidence type="ECO:0000256" key="6">
    <source>
        <dbReference type="ARBA" id="ARBA00023242"/>
    </source>
</evidence>
<sequence length="613" mass="69046">MEPIDVPLSQRLRNGQEFHGLNTSNPPCPPPDRALPLIPQIDEPIQGYQLPANDSNIQDWAENDSSALDELSAFHFKLPWCGGSEYQALSILLNNSGRLPQTNFSYPTPSLSPPEATGVKRTVPGDGEDEQSQRPLKSARVAPADDPELANLASDEYYDSLVVAPAHLDNGLIDGRYHCSCGKSYTRRFRLNDHLDLSNGAAKIVCSLCPATFKRDDTRLRHERTAHLGEKWPCPICFRTFRADYIHQHLRSKGNGCREALSAALRVQGTQESKPLSGPVYFQYWAARPSEDLPVAETQPHVQSSEHVVHSIDLDTLAEKFLRDHPPKVPPASVYRRSREPCNICGEEFGPDEDDLIKHIERHSTELATRPFRCEDCHIDFAFARDLERHRNLAELGHCGFNFCHDKKCWGHHPGDIWDMPRRLEAWETCQIRAHRLAILQLLLERLEYRRAARFSLNDCFSELSCLKTMDRFSKISVDSFSSVPAWLKMDGDGEVEELARRLGLLHITGTKRFSMVAPSRPRPESMVLDIASDGGPGIQQQRPSLKIHNAQADINLPGRFTYSQMVGKLRKPSESPGPSQNRFRQAANNAAKFLKASNSHGREIRHLGSTTR</sequence>
<proteinExistence type="predicted"/>
<evidence type="ECO:0000256" key="2">
    <source>
        <dbReference type="ARBA" id="ARBA00022723"/>
    </source>
</evidence>
<dbReference type="PROSITE" id="PS50157">
    <property type="entry name" value="ZINC_FINGER_C2H2_2"/>
    <property type="match status" value="1"/>
</dbReference>
<dbReference type="Pfam" id="PF13913">
    <property type="entry name" value="zf-C2HC_2"/>
    <property type="match status" value="2"/>
</dbReference>